<dbReference type="InterPro" id="IPR050900">
    <property type="entry name" value="Transposase_IS3/IS150/IS904"/>
</dbReference>
<feature type="region of interest" description="Disordered" evidence="1">
    <location>
        <begin position="218"/>
        <end position="242"/>
    </location>
</feature>
<dbReference type="InterPro" id="IPR012337">
    <property type="entry name" value="RNaseH-like_sf"/>
</dbReference>
<sequence length="242" mass="27118">MAPSSFPRFGASTQPRAIQFPDWVDYTPNSIWIYDTTHFTRASMAVLIIQDLVSRKWITEVVSAEETSTQVEVGFTDALDAEGLLDAVERRQDGLVDLDTDDQARPILLAVSDNGPQMTSGSTREFMALCAIAQHFGRPGTPTDQAWIESFNGHLKAEFPHLLAITDPATLRAELAITREHWNGVRLHAGIRYVTPNDEHEGRGEAIRKARQAGLESARNRRLAWHRKNRHTQPIKDPTDVV</sequence>
<dbReference type="PANTHER" id="PTHR46889">
    <property type="entry name" value="TRANSPOSASE INSF FOR INSERTION SEQUENCE IS3B-RELATED"/>
    <property type="match status" value="1"/>
</dbReference>
<dbReference type="GO" id="GO:0015074">
    <property type="term" value="P:DNA integration"/>
    <property type="evidence" value="ECO:0007669"/>
    <property type="project" value="InterPro"/>
</dbReference>
<dbReference type="Pfam" id="PF13683">
    <property type="entry name" value="rve_3"/>
    <property type="match status" value="1"/>
</dbReference>
<gene>
    <name evidence="3" type="ORF">MALGJ_22380</name>
</gene>
<dbReference type="Gene3D" id="3.30.420.10">
    <property type="entry name" value="Ribonuclease H-like superfamily/Ribonuclease H"/>
    <property type="match status" value="1"/>
</dbReference>
<dbReference type="InterPro" id="IPR001584">
    <property type="entry name" value="Integrase_cat-core"/>
</dbReference>
<dbReference type="GO" id="GO:0003676">
    <property type="term" value="F:nucleic acid binding"/>
    <property type="evidence" value="ECO:0007669"/>
    <property type="project" value="InterPro"/>
</dbReference>
<dbReference type="InterPro" id="IPR036397">
    <property type="entry name" value="RNaseH_sf"/>
</dbReference>
<comment type="caution">
    <text evidence="3">The sequence shown here is derived from an EMBL/GenBank/DDBJ whole genome shotgun (WGS) entry which is preliminary data.</text>
</comment>
<dbReference type="Proteomes" id="UP000465305">
    <property type="component" value="Unassembled WGS sequence"/>
</dbReference>
<feature type="domain" description="Integrase catalytic" evidence="2">
    <location>
        <begin position="24"/>
        <end position="204"/>
    </location>
</feature>
<proteinExistence type="predicted"/>
<dbReference type="PANTHER" id="PTHR46889:SF4">
    <property type="entry name" value="TRANSPOSASE INSO FOR INSERTION SEQUENCE ELEMENT IS911B-RELATED"/>
    <property type="match status" value="1"/>
</dbReference>
<reference evidence="3 4" key="1">
    <citation type="journal article" date="2019" name="Emerg. Microbes Infect.">
        <title>Comprehensive subspecies identification of 175 nontuberculous mycobacteria species based on 7547 genomic profiles.</title>
        <authorList>
            <person name="Matsumoto Y."/>
            <person name="Kinjo T."/>
            <person name="Motooka D."/>
            <person name="Nabeya D."/>
            <person name="Jung N."/>
            <person name="Uechi K."/>
            <person name="Horii T."/>
            <person name="Iida T."/>
            <person name="Fujita J."/>
            <person name="Nakamura S."/>
        </authorList>
    </citation>
    <scope>NUCLEOTIDE SEQUENCE [LARGE SCALE GENOMIC DNA]</scope>
    <source>
        <strain evidence="3 4">JCM 30723</strain>
    </source>
</reference>
<dbReference type="RefSeq" id="WP_083040770.1">
    <property type="nucleotide sequence ID" value="NZ_BLKY01000001.1"/>
</dbReference>
<protein>
    <recommendedName>
        <fullName evidence="2">Integrase catalytic domain-containing protein</fullName>
    </recommendedName>
</protein>
<evidence type="ECO:0000313" key="3">
    <source>
        <dbReference type="EMBL" id="GFG85562.1"/>
    </source>
</evidence>
<feature type="compositionally biased region" description="Basic residues" evidence="1">
    <location>
        <begin position="220"/>
        <end position="233"/>
    </location>
</feature>
<evidence type="ECO:0000313" key="4">
    <source>
        <dbReference type="Proteomes" id="UP000465305"/>
    </source>
</evidence>
<evidence type="ECO:0000259" key="2">
    <source>
        <dbReference type="PROSITE" id="PS50994"/>
    </source>
</evidence>
<dbReference type="PROSITE" id="PS50994">
    <property type="entry name" value="INTEGRASE"/>
    <property type="match status" value="1"/>
</dbReference>
<dbReference type="EMBL" id="BLKY01000001">
    <property type="protein sequence ID" value="GFG85562.1"/>
    <property type="molecule type" value="Genomic_DNA"/>
</dbReference>
<dbReference type="SUPFAM" id="SSF53098">
    <property type="entry name" value="Ribonuclease H-like"/>
    <property type="match status" value="1"/>
</dbReference>
<dbReference type="AlphaFoldDB" id="A0A7I9YAN8"/>
<name>A0A7I9YAN8_MYCAL</name>
<evidence type="ECO:0000256" key="1">
    <source>
        <dbReference type="SAM" id="MobiDB-lite"/>
    </source>
</evidence>
<accession>A0A7I9YAN8</accession>
<organism evidence="3 4">
    <name type="scientific">Mycolicibacter algericus</name>
    <name type="common">Mycobacterium algericum</name>
    <dbReference type="NCBI Taxonomy" id="1288388"/>
    <lineage>
        <taxon>Bacteria</taxon>
        <taxon>Bacillati</taxon>
        <taxon>Actinomycetota</taxon>
        <taxon>Actinomycetes</taxon>
        <taxon>Mycobacteriales</taxon>
        <taxon>Mycobacteriaceae</taxon>
        <taxon>Mycolicibacter</taxon>
    </lineage>
</organism>